<evidence type="ECO:0000256" key="1">
    <source>
        <dbReference type="SAM" id="Phobius"/>
    </source>
</evidence>
<feature type="transmembrane region" description="Helical" evidence="1">
    <location>
        <begin position="176"/>
        <end position="202"/>
    </location>
</feature>
<feature type="transmembrane region" description="Helical" evidence="1">
    <location>
        <begin position="214"/>
        <end position="235"/>
    </location>
</feature>
<protein>
    <recommendedName>
        <fullName evidence="4">TIGR00341 family protein</fullName>
    </recommendedName>
</protein>
<accession>A0A653IEF6</accession>
<dbReference type="EMBL" id="CABWKQ010000027">
    <property type="protein sequence ID" value="VWX37617.1"/>
    <property type="molecule type" value="Genomic_DNA"/>
</dbReference>
<dbReference type="Pfam" id="PF04087">
    <property type="entry name" value="DUF389"/>
    <property type="match status" value="1"/>
</dbReference>
<keyword evidence="1" id="KW-0812">Transmembrane</keyword>
<dbReference type="Proteomes" id="UP000439752">
    <property type="component" value="Unassembled WGS sequence"/>
</dbReference>
<dbReference type="AlphaFoldDB" id="A0A653IEF6"/>
<name>A0A653IEF6_9BACL</name>
<sequence>MDHHYSPSEFKKKMYADLKVTPSDSVILMCSIFIASIGLNMNSIPIIIGAMLVSPLMTPILGVGFALSVSDLTLLKRATKLLIVQVSVSLIVATLYFSISPITYASNEIIARTSPTIWDVVIAFAGGTAGIIGARKKVSNNIVPGVAIATALMPPLCTVGYSIATMNLDYFLGSSYLFVINCGFITIATFIGIRFMGIASAVNANKRQHPRINIALAVLSILITIPSIFSAVTLVQESLISTGITSLIDEQFADNVVIDQSYDEQKELLTVTVTGKRLSQEEVTAIESSLPDYGLADTNLVINQVPDINALTGEQAAAFLDRYLEDRLRQSSWFSNRSFNLDELPFQLKD</sequence>
<keyword evidence="1" id="KW-0472">Membrane</keyword>
<evidence type="ECO:0000313" key="2">
    <source>
        <dbReference type="EMBL" id="VWX37617.1"/>
    </source>
</evidence>
<feature type="transmembrane region" description="Helical" evidence="1">
    <location>
        <begin position="146"/>
        <end position="164"/>
    </location>
</feature>
<feature type="transmembrane region" description="Helical" evidence="1">
    <location>
        <begin position="81"/>
        <end position="104"/>
    </location>
</feature>
<keyword evidence="1" id="KW-1133">Transmembrane helix</keyword>
<dbReference type="PANTHER" id="PTHR20992">
    <property type="entry name" value="AT15442P-RELATED"/>
    <property type="match status" value="1"/>
</dbReference>
<dbReference type="PANTHER" id="PTHR20992:SF9">
    <property type="entry name" value="AT15442P-RELATED"/>
    <property type="match status" value="1"/>
</dbReference>
<dbReference type="InterPro" id="IPR005240">
    <property type="entry name" value="DUF389"/>
</dbReference>
<dbReference type="RefSeq" id="WP_236550043.1">
    <property type="nucleotide sequence ID" value="NZ_LR732312.1"/>
</dbReference>
<gene>
    <name evidence="2" type="ORF">EXIGUO9Y_330041</name>
</gene>
<evidence type="ECO:0000313" key="3">
    <source>
        <dbReference type="Proteomes" id="UP000439752"/>
    </source>
</evidence>
<feature type="transmembrane region" description="Helical" evidence="1">
    <location>
        <begin position="116"/>
        <end position="134"/>
    </location>
</feature>
<proteinExistence type="predicted"/>
<feature type="transmembrane region" description="Helical" evidence="1">
    <location>
        <begin position="44"/>
        <end position="69"/>
    </location>
</feature>
<keyword evidence="3" id="KW-1185">Reference proteome</keyword>
<feature type="transmembrane region" description="Helical" evidence="1">
    <location>
        <begin position="20"/>
        <end position="38"/>
    </location>
</feature>
<reference evidence="2 3" key="1">
    <citation type="submission" date="2019-10" db="EMBL/GenBank/DDBJ databases">
        <authorList>
            <person name="Karimi E."/>
        </authorList>
    </citation>
    <scope>NUCLEOTIDE SEQUENCE [LARGE SCALE GENOMIC DNA]</scope>
    <source>
        <strain evidence="2">Exiguobacterium sp. 9Y</strain>
    </source>
</reference>
<evidence type="ECO:0008006" key="4">
    <source>
        <dbReference type="Google" id="ProtNLM"/>
    </source>
</evidence>
<organism evidence="2 3">
    <name type="scientific">Exiguobacterium oxidotolerans</name>
    <dbReference type="NCBI Taxonomy" id="223958"/>
    <lineage>
        <taxon>Bacteria</taxon>
        <taxon>Bacillati</taxon>
        <taxon>Bacillota</taxon>
        <taxon>Bacilli</taxon>
        <taxon>Bacillales</taxon>
        <taxon>Bacillales Family XII. Incertae Sedis</taxon>
        <taxon>Exiguobacterium</taxon>
    </lineage>
</organism>